<evidence type="ECO:0000313" key="2">
    <source>
        <dbReference type="EMBL" id="CAF1149164.1"/>
    </source>
</evidence>
<dbReference type="Proteomes" id="UP000682733">
    <property type="component" value="Unassembled WGS sequence"/>
</dbReference>
<evidence type="ECO:0000256" key="1">
    <source>
        <dbReference type="SAM" id="MobiDB-lite"/>
    </source>
</evidence>
<feature type="compositionally biased region" description="Low complexity" evidence="1">
    <location>
        <begin position="124"/>
        <end position="133"/>
    </location>
</feature>
<gene>
    <name evidence="2" type="ORF">OVA965_LOCUS21515</name>
    <name evidence="3" type="ORF">TMI583_LOCUS22177</name>
</gene>
<dbReference type="AlphaFoldDB" id="A0A8S2MHN5"/>
<protein>
    <submittedName>
        <fullName evidence="3">Uncharacterized protein</fullName>
    </submittedName>
</protein>
<reference evidence="3" key="1">
    <citation type="submission" date="2021-02" db="EMBL/GenBank/DDBJ databases">
        <authorList>
            <person name="Nowell W R."/>
        </authorList>
    </citation>
    <scope>NUCLEOTIDE SEQUENCE</scope>
</reference>
<feature type="region of interest" description="Disordered" evidence="1">
    <location>
        <begin position="124"/>
        <end position="143"/>
    </location>
</feature>
<feature type="region of interest" description="Disordered" evidence="1">
    <location>
        <begin position="73"/>
        <end position="94"/>
    </location>
</feature>
<accession>A0A8S2MHN5</accession>
<dbReference type="EMBL" id="CAJNOK010011813">
    <property type="protein sequence ID" value="CAF1149164.1"/>
    <property type="molecule type" value="Genomic_DNA"/>
</dbReference>
<dbReference type="Proteomes" id="UP000677228">
    <property type="component" value="Unassembled WGS sequence"/>
</dbReference>
<evidence type="ECO:0000313" key="4">
    <source>
        <dbReference type="Proteomes" id="UP000682733"/>
    </source>
</evidence>
<name>A0A8S2MHN5_9BILA</name>
<organism evidence="3 4">
    <name type="scientific">Didymodactylos carnosus</name>
    <dbReference type="NCBI Taxonomy" id="1234261"/>
    <lineage>
        <taxon>Eukaryota</taxon>
        <taxon>Metazoa</taxon>
        <taxon>Spiralia</taxon>
        <taxon>Gnathifera</taxon>
        <taxon>Rotifera</taxon>
        <taxon>Eurotatoria</taxon>
        <taxon>Bdelloidea</taxon>
        <taxon>Philodinida</taxon>
        <taxon>Philodinidae</taxon>
        <taxon>Didymodactylos</taxon>
    </lineage>
</organism>
<comment type="caution">
    <text evidence="3">The sequence shown here is derived from an EMBL/GenBank/DDBJ whole genome shotgun (WGS) entry which is preliminary data.</text>
</comment>
<dbReference type="EMBL" id="CAJOBA010030229">
    <property type="protein sequence ID" value="CAF3953875.1"/>
    <property type="molecule type" value="Genomic_DNA"/>
</dbReference>
<evidence type="ECO:0000313" key="3">
    <source>
        <dbReference type="EMBL" id="CAF3953875.1"/>
    </source>
</evidence>
<sequence length="143" mass="16512">MKTEFVNFRKKQFETDHVENLVCDTQRESKTKKYSEKKKYENDWNRLTATADAETVIERASHFEDINPDKFARLKSKLPSSPPPSDMSLGDENGYDPSALQMIFYDGQTQPSMRMLKGISTRQSSLDSLSSFSYPRDKLTLNQ</sequence>
<proteinExistence type="predicted"/>